<name>A0ABY7UJV9_9CORY</name>
<dbReference type="Pfam" id="PF09335">
    <property type="entry name" value="VTT_dom"/>
    <property type="match status" value="1"/>
</dbReference>
<evidence type="ECO:0000256" key="4">
    <source>
        <dbReference type="ARBA" id="ARBA00022692"/>
    </source>
</evidence>
<keyword evidence="10" id="KW-1185">Reference proteome</keyword>
<sequence length="239" mass="25500">MAASEPKRRRTPSPRHVALLGAAAVVFVVAWMLLDVPPLATLRTWAQRTGPWFPLLFWLLYVLLTQFPIPRTLLTVSAGILFGSVRGILIALTATTVSAVISLLVVRSLLRDWVEPRLTHPAVGRINARLEQRGWLAVLSLRMIAAVPFSVLNYTAALTRVPVVPFAVATLLGSAPGTILVVLFGDTLTGQADPRFVAVMAVLAAVGVAGLVLDARLPTRPARPAQPTAAADSRAGVSE</sequence>
<gene>
    <name evidence="9" type="primary">ydjZ</name>
    <name evidence="9" type="ORF">CJEDD_06655</name>
</gene>
<evidence type="ECO:0000256" key="5">
    <source>
        <dbReference type="ARBA" id="ARBA00022989"/>
    </source>
</evidence>
<dbReference type="Proteomes" id="UP001218071">
    <property type="component" value="Chromosome"/>
</dbReference>
<evidence type="ECO:0000313" key="10">
    <source>
        <dbReference type="Proteomes" id="UP001218071"/>
    </source>
</evidence>
<organism evidence="9 10">
    <name type="scientific">Corynebacterium jeddahense</name>
    <dbReference type="NCBI Taxonomy" id="1414719"/>
    <lineage>
        <taxon>Bacteria</taxon>
        <taxon>Bacillati</taxon>
        <taxon>Actinomycetota</taxon>
        <taxon>Actinomycetes</taxon>
        <taxon>Mycobacteriales</taxon>
        <taxon>Corynebacteriaceae</taxon>
        <taxon>Corynebacterium</taxon>
    </lineage>
</organism>
<dbReference type="PANTHER" id="PTHR12677:SF59">
    <property type="entry name" value="GOLGI APPARATUS MEMBRANE PROTEIN TVP38-RELATED"/>
    <property type="match status" value="1"/>
</dbReference>
<feature type="transmembrane region" description="Helical" evidence="7">
    <location>
        <begin position="196"/>
        <end position="213"/>
    </location>
</feature>
<keyword evidence="6 7" id="KW-0472">Membrane</keyword>
<feature type="transmembrane region" description="Helical" evidence="7">
    <location>
        <begin position="88"/>
        <end position="110"/>
    </location>
</feature>
<dbReference type="PANTHER" id="PTHR12677">
    <property type="entry name" value="GOLGI APPARATUS MEMBRANE PROTEIN TVP38-RELATED"/>
    <property type="match status" value="1"/>
</dbReference>
<dbReference type="EMBL" id="CP063194">
    <property type="protein sequence ID" value="WCZ38931.1"/>
    <property type="molecule type" value="Genomic_DNA"/>
</dbReference>
<keyword evidence="4 7" id="KW-0812">Transmembrane</keyword>
<keyword evidence="5 7" id="KW-1133">Transmembrane helix</keyword>
<feature type="transmembrane region" description="Helical" evidence="7">
    <location>
        <begin position="17"/>
        <end position="34"/>
    </location>
</feature>
<comment type="similarity">
    <text evidence="2 7">Belongs to the TVP38/TMEM64 family.</text>
</comment>
<evidence type="ECO:0000259" key="8">
    <source>
        <dbReference type="Pfam" id="PF09335"/>
    </source>
</evidence>
<dbReference type="InterPro" id="IPR032816">
    <property type="entry name" value="VTT_dom"/>
</dbReference>
<evidence type="ECO:0000256" key="2">
    <source>
        <dbReference type="ARBA" id="ARBA00008640"/>
    </source>
</evidence>
<evidence type="ECO:0000313" key="9">
    <source>
        <dbReference type="EMBL" id="WCZ38931.1"/>
    </source>
</evidence>
<protein>
    <recommendedName>
        <fullName evidence="7">TVP38/TMEM64 family membrane protein</fullName>
    </recommendedName>
</protein>
<evidence type="ECO:0000256" key="3">
    <source>
        <dbReference type="ARBA" id="ARBA00022475"/>
    </source>
</evidence>
<evidence type="ECO:0000256" key="7">
    <source>
        <dbReference type="RuleBase" id="RU366058"/>
    </source>
</evidence>
<keyword evidence="3 7" id="KW-1003">Cell membrane</keyword>
<feature type="transmembrane region" description="Helical" evidence="7">
    <location>
        <begin position="54"/>
        <end position="76"/>
    </location>
</feature>
<evidence type="ECO:0000256" key="6">
    <source>
        <dbReference type="ARBA" id="ARBA00023136"/>
    </source>
</evidence>
<proteinExistence type="inferred from homology"/>
<feature type="domain" description="VTT" evidence="8">
    <location>
        <begin position="69"/>
        <end position="186"/>
    </location>
</feature>
<comment type="subcellular location">
    <subcellularLocation>
        <location evidence="1 7">Cell membrane</location>
        <topology evidence="1 7">Multi-pass membrane protein</topology>
    </subcellularLocation>
</comment>
<dbReference type="RefSeq" id="WP_042409258.1">
    <property type="nucleotide sequence ID" value="NZ_CBYN010000114.1"/>
</dbReference>
<dbReference type="InterPro" id="IPR015414">
    <property type="entry name" value="TMEM64"/>
</dbReference>
<feature type="transmembrane region" description="Helical" evidence="7">
    <location>
        <begin position="163"/>
        <end position="184"/>
    </location>
</feature>
<accession>A0ABY7UJV9</accession>
<reference evidence="9 10" key="1">
    <citation type="submission" date="2020-10" db="EMBL/GenBank/DDBJ databases">
        <title>Complete genome sequence of Corynebacterium jeddahense DSM 45997, type strain of Corynebacterium jeddahense.</title>
        <authorList>
            <person name="Busche T."/>
            <person name="Kalinowski J."/>
            <person name="Ruckert C."/>
        </authorList>
    </citation>
    <scope>NUCLEOTIDE SEQUENCE [LARGE SCALE GENOMIC DNA]</scope>
    <source>
        <strain evidence="9 10">DSM 45997</strain>
    </source>
</reference>
<feature type="transmembrane region" description="Helical" evidence="7">
    <location>
        <begin position="135"/>
        <end position="156"/>
    </location>
</feature>
<evidence type="ECO:0000256" key="1">
    <source>
        <dbReference type="ARBA" id="ARBA00004651"/>
    </source>
</evidence>